<feature type="region of interest" description="Disordered" evidence="1">
    <location>
        <begin position="192"/>
        <end position="213"/>
    </location>
</feature>
<evidence type="ECO:0000313" key="2">
    <source>
        <dbReference type="EMBL" id="KAJ7674412.1"/>
    </source>
</evidence>
<feature type="region of interest" description="Disordered" evidence="1">
    <location>
        <begin position="168"/>
        <end position="187"/>
    </location>
</feature>
<sequence length="331" mass="37131">MSSSAEVSKPDAGEGPSGLQVLEPVHLYGMHHKYAASEMFNLQQQFCSDSEGELQTTYFIVDPHGLLFGVLHGVDTLEELHIAWVGLNKRFELALRFLDKYEIEYQMPDHDPRPTSPASTDPGIYEDYPSSKAALYRLTYLFDHVPHHQTQLPKDYDRDTGYLPDHMPPPARLKGVFPDREPETRPSTIYYSAQGPERESQLDLTAAPGSANALPQIQAEEAERKDRLGNLRNNEERLKPLELQAMEAPPMITMETPLQEEASVEETPPAIPLLTPLEEEAAAEEVEVEADRGRSATQLDYTTKGALEKRIFTSAVELGPMAHPKKTDLPW</sequence>
<name>A0AAD7D323_MYCRO</name>
<evidence type="ECO:0000256" key="1">
    <source>
        <dbReference type="SAM" id="MobiDB-lite"/>
    </source>
</evidence>
<organism evidence="2 3">
    <name type="scientific">Mycena rosella</name>
    <name type="common">Pink bonnet</name>
    <name type="synonym">Agaricus rosellus</name>
    <dbReference type="NCBI Taxonomy" id="1033263"/>
    <lineage>
        <taxon>Eukaryota</taxon>
        <taxon>Fungi</taxon>
        <taxon>Dikarya</taxon>
        <taxon>Basidiomycota</taxon>
        <taxon>Agaricomycotina</taxon>
        <taxon>Agaricomycetes</taxon>
        <taxon>Agaricomycetidae</taxon>
        <taxon>Agaricales</taxon>
        <taxon>Marasmiineae</taxon>
        <taxon>Mycenaceae</taxon>
        <taxon>Mycena</taxon>
    </lineage>
</organism>
<accession>A0AAD7D323</accession>
<dbReference type="EMBL" id="JARKIE010000154">
    <property type="protein sequence ID" value="KAJ7674412.1"/>
    <property type="molecule type" value="Genomic_DNA"/>
</dbReference>
<reference evidence="2" key="1">
    <citation type="submission" date="2023-03" db="EMBL/GenBank/DDBJ databases">
        <title>Massive genome expansion in bonnet fungi (Mycena s.s.) driven by repeated elements and novel gene families across ecological guilds.</title>
        <authorList>
            <consortium name="Lawrence Berkeley National Laboratory"/>
            <person name="Harder C.B."/>
            <person name="Miyauchi S."/>
            <person name="Viragh M."/>
            <person name="Kuo A."/>
            <person name="Thoen E."/>
            <person name="Andreopoulos B."/>
            <person name="Lu D."/>
            <person name="Skrede I."/>
            <person name="Drula E."/>
            <person name="Henrissat B."/>
            <person name="Morin E."/>
            <person name="Kohler A."/>
            <person name="Barry K."/>
            <person name="LaButti K."/>
            <person name="Morin E."/>
            <person name="Salamov A."/>
            <person name="Lipzen A."/>
            <person name="Mereny Z."/>
            <person name="Hegedus B."/>
            <person name="Baldrian P."/>
            <person name="Stursova M."/>
            <person name="Weitz H."/>
            <person name="Taylor A."/>
            <person name="Grigoriev I.V."/>
            <person name="Nagy L.G."/>
            <person name="Martin F."/>
            <person name="Kauserud H."/>
        </authorList>
    </citation>
    <scope>NUCLEOTIDE SEQUENCE</scope>
    <source>
        <strain evidence="2">CBHHK067</strain>
    </source>
</reference>
<protein>
    <submittedName>
        <fullName evidence="2">Uncharacterized protein</fullName>
    </submittedName>
</protein>
<keyword evidence="3" id="KW-1185">Reference proteome</keyword>
<dbReference type="Proteomes" id="UP001221757">
    <property type="component" value="Unassembled WGS sequence"/>
</dbReference>
<gene>
    <name evidence="2" type="ORF">B0H17DRAFT_1207995</name>
</gene>
<proteinExistence type="predicted"/>
<evidence type="ECO:0000313" key="3">
    <source>
        <dbReference type="Proteomes" id="UP001221757"/>
    </source>
</evidence>
<dbReference type="AlphaFoldDB" id="A0AAD7D323"/>
<comment type="caution">
    <text evidence="2">The sequence shown here is derived from an EMBL/GenBank/DDBJ whole genome shotgun (WGS) entry which is preliminary data.</text>
</comment>